<dbReference type="NCBIfam" id="TIGR00536">
    <property type="entry name" value="hemK_fam"/>
    <property type="match status" value="1"/>
</dbReference>
<keyword evidence="2 5" id="KW-0808">Transferase</keyword>
<dbReference type="EMBL" id="JSVU01000002">
    <property type="protein sequence ID" value="KJJ39549.1"/>
    <property type="molecule type" value="Genomic_DNA"/>
</dbReference>
<evidence type="ECO:0000256" key="4">
    <source>
        <dbReference type="ARBA" id="ARBA00048391"/>
    </source>
</evidence>
<dbReference type="InterPro" id="IPR007848">
    <property type="entry name" value="Small_mtfrase_dom"/>
</dbReference>
<dbReference type="Proteomes" id="UP000033497">
    <property type="component" value="Unassembled WGS sequence"/>
</dbReference>
<name>A0ABR5DL89_9FLAO</name>
<keyword evidence="9" id="KW-1185">Reference proteome</keyword>
<comment type="caution">
    <text evidence="8">The sequence shown here is derived from an EMBL/GenBank/DDBJ whole genome shotgun (WGS) entry which is preliminary data.</text>
</comment>
<feature type="binding site" evidence="5">
    <location>
        <position position="187"/>
    </location>
    <ligand>
        <name>S-adenosyl-L-methionine</name>
        <dbReference type="ChEBI" id="CHEBI:59789"/>
    </ligand>
</feature>
<feature type="binding site" evidence="5">
    <location>
        <position position="144"/>
    </location>
    <ligand>
        <name>S-adenosyl-L-methionine</name>
        <dbReference type="ChEBI" id="CHEBI:59789"/>
    </ligand>
</feature>
<evidence type="ECO:0000259" key="7">
    <source>
        <dbReference type="Pfam" id="PF17827"/>
    </source>
</evidence>
<keyword evidence="3 5" id="KW-0949">S-adenosyl-L-methionine</keyword>
<organism evidence="8 9">
    <name type="scientific">Aequorivita vladivostokensis</name>
    <dbReference type="NCBI Taxonomy" id="171194"/>
    <lineage>
        <taxon>Bacteria</taxon>
        <taxon>Pseudomonadati</taxon>
        <taxon>Bacteroidota</taxon>
        <taxon>Flavobacteriia</taxon>
        <taxon>Flavobacteriales</taxon>
        <taxon>Flavobacteriaceae</taxon>
        <taxon>Aequorivita</taxon>
    </lineage>
</organism>
<comment type="catalytic activity">
    <reaction evidence="4 5">
        <text>L-glutaminyl-[peptide chain release factor] + S-adenosyl-L-methionine = N(5)-methyl-L-glutaminyl-[peptide chain release factor] + S-adenosyl-L-homocysteine + H(+)</text>
        <dbReference type="Rhea" id="RHEA:42896"/>
        <dbReference type="Rhea" id="RHEA-COMP:10271"/>
        <dbReference type="Rhea" id="RHEA-COMP:10272"/>
        <dbReference type="ChEBI" id="CHEBI:15378"/>
        <dbReference type="ChEBI" id="CHEBI:30011"/>
        <dbReference type="ChEBI" id="CHEBI:57856"/>
        <dbReference type="ChEBI" id="CHEBI:59789"/>
        <dbReference type="ChEBI" id="CHEBI:61891"/>
        <dbReference type="EC" id="2.1.1.297"/>
    </reaction>
</comment>
<evidence type="ECO:0000256" key="2">
    <source>
        <dbReference type="ARBA" id="ARBA00022679"/>
    </source>
</evidence>
<dbReference type="InterPro" id="IPR029063">
    <property type="entry name" value="SAM-dependent_MTases_sf"/>
</dbReference>
<feature type="binding site" evidence="5">
    <location>
        <begin position="187"/>
        <end position="190"/>
    </location>
    <ligand>
        <name>substrate</name>
    </ligand>
</feature>
<evidence type="ECO:0000256" key="3">
    <source>
        <dbReference type="ARBA" id="ARBA00022691"/>
    </source>
</evidence>
<dbReference type="Pfam" id="PF05175">
    <property type="entry name" value="MTS"/>
    <property type="match status" value="1"/>
</dbReference>
<dbReference type="SUPFAM" id="SSF53335">
    <property type="entry name" value="S-adenosyl-L-methionine-dependent methyltransferases"/>
    <property type="match status" value="1"/>
</dbReference>
<feature type="domain" description="Release factor glutamine methyltransferase N-terminal" evidence="7">
    <location>
        <begin position="11"/>
        <end position="76"/>
    </location>
</feature>
<evidence type="ECO:0000259" key="6">
    <source>
        <dbReference type="Pfam" id="PF05175"/>
    </source>
</evidence>
<dbReference type="NCBIfam" id="TIGR03534">
    <property type="entry name" value="RF_mod_PrmC"/>
    <property type="match status" value="1"/>
</dbReference>
<reference evidence="8 9" key="1">
    <citation type="submission" date="2014-10" db="EMBL/GenBank/DDBJ databases">
        <title>Genome sequencing of Vitellibacter vladivostokensis KMM 3516.</title>
        <authorList>
            <person name="Thevarajoo S."/>
            <person name="Selvaratnam C."/>
            <person name="Goh K.M."/>
            <person name="Chong C.S."/>
        </authorList>
    </citation>
    <scope>NUCLEOTIDE SEQUENCE [LARGE SCALE GENOMIC DNA]</scope>
    <source>
        <strain evidence="8 9">KMM 3516</strain>
    </source>
</reference>
<dbReference type="Gene3D" id="1.10.8.10">
    <property type="entry name" value="DNA helicase RuvA subunit, C-terminal domain"/>
    <property type="match status" value="1"/>
</dbReference>
<dbReference type="Pfam" id="PF17827">
    <property type="entry name" value="PrmC_N"/>
    <property type="match status" value="1"/>
</dbReference>
<dbReference type="PANTHER" id="PTHR18895:SF74">
    <property type="entry name" value="MTRF1L RELEASE FACTOR GLUTAMINE METHYLTRANSFERASE"/>
    <property type="match status" value="1"/>
</dbReference>
<proteinExistence type="inferred from homology"/>
<accession>A0ABR5DL89</accession>
<evidence type="ECO:0000256" key="1">
    <source>
        <dbReference type="ARBA" id="ARBA00022603"/>
    </source>
</evidence>
<dbReference type="InterPro" id="IPR050320">
    <property type="entry name" value="N5-glutamine_MTase"/>
</dbReference>
<feature type="domain" description="Methyltransferase small" evidence="6">
    <location>
        <begin position="106"/>
        <end position="202"/>
    </location>
</feature>
<dbReference type="PROSITE" id="PS00092">
    <property type="entry name" value="N6_MTASE"/>
    <property type="match status" value="1"/>
</dbReference>
<dbReference type="InterPro" id="IPR019874">
    <property type="entry name" value="RF_methyltr_PrmC"/>
</dbReference>
<dbReference type="PANTHER" id="PTHR18895">
    <property type="entry name" value="HEMK METHYLTRANSFERASE"/>
    <property type="match status" value="1"/>
</dbReference>
<keyword evidence="1 5" id="KW-0489">Methyltransferase</keyword>
<dbReference type="InterPro" id="IPR004556">
    <property type="entry name" value="HemK-like"/>
</dbReference>
<comment type="caution">
    <text evidence="5">Lacks conserved residue(s) required for the propagation of feature annotation.</text>
</comment>
<feature type="binding site" evidence="5">
    <location>
        <begin position="121"/>
        <end position="125"/>
    </location>
    <ligand>
        <name>S-adenosyl-L-methionine</name>
        <dbReference type="ChEBI" id="CHEBI:59789"/>
    </ligand>
</feature>
<dbReference type="InterPro" id="IPR002052">
    <property type="entry name" value="DNA_methylase_N6_adenine_CS"/>
</dbReference>
<dbReference type="EC" id="2.1.1.297" evidence="5"/>
<protein>
    <recommendedName>
        <fullName evidence="5">Release factor glutamine methyltransferase</fullName>
        <shortName evidence="5">RF MTase</shortName>
        <ecNumber evidence="5">2.1.1.297</ecNumber>
    </recommendedName>
    <alternativeName>
        <fullName evidence="5">N5-glutamine methyltransferase PrmC</fullName>
    </alternativeName>
    <alternativeName>
        <fullName evidence="5">Protein-(glutamine-N5) MTase PrmC</fullName>
    </alternativeName>
    <alternativeName>
        <fullName evidence="5">Protein-glutamine N-methyltransferase PrmC</fullName>
    </alternativeName>
</protein>
<dbReference type="GO" id="GO:0032259">
    <property type="term" value="P:methylation"/>
    <property type="evidence" value="ECO:0007669"/>
    <property type="project" value="UniProtKB-KW"/>
</dbReference>
<sequence length="281" mass="32047">MKISDLKSNFKKSLSELYPSEEVQSFFNILSEKYLNLSRIEIALNPERTISATEAEKFQKAILRLQNHEPIQYIIGETEFYGLPFKVNKHTLIPRPETEELVEWILSGFPPSGAKGILDIGTGSGCIAISLAKNLPNAKISALDISEEALKIAEANAKLNKVEVDFFQTDILAAETLPMKYDVIVSNPPYVRELEKKQMQQNVLKYEPHSALYVKDEDPLLFYRAISHLAKNHLNPSGKLFFEINEYLAYEMTELLKAEGFKNIEIKKDIYGKDRMLKCKI</sequence>
<evidence type="ECO:0000313" key="9">
    <source>
        <dbReference type="Proteomes" id="UP000033497"/>
    </source>
</evidence>
<comment type="function">
    <text evidence="5">Methylates the class 1 translation termination release factors RF1/PrfA and RF2/PrfB on the glutamine residue of the universally conserved GGQ motif.</text>
</comment>
<dbReference type="InterPro" id="IPR040758">
    <property type="entry name" value="PrmC_N"/>
</dbReference>
<comment type="similarity">
    <text evidence="5">Belongs to the protein N5-glutamine methyltransferase family. PrmC subfamily.</text>
</comment>
<gene>
    <name evidence="5" type="primary">prmC</name>
    <name evidence="8" type="ORF">MB09_04790</name>
</gene>
<dbReference type="RefSeq" id="WP_045079724.1">
    <property type="nucleotide sequence ID" value="NZ_JSVU01000002.1"/>
</dbReference>
<dbReference type="GO" id="GO:0008168">
    <property type="term" value="F:methyltransferase activity"/>
    <property type="evidence" value="ECO:0007669"/>
    <property type="project" value="UniProtKB-KW"/>
</dbReference>
<evidence type="ECO:0000313" key="8">
    <source>
        <dbReference type="EMBL" id="KJJ39549.1"/>
    </source>
</evidence>
<dbReference type="Gene3D" id="3.40.50.150">
    <property type="entry name" value="Vaccinia Virus protein VP39"/>
    <property type="match status" value="1"/>
</dbReference>
<dbReference type="HAMAP" id="MF_02126">
    <property type="entry name" value="RF_methyltr_PrmC"/>
    <property type="match status" value="1"/>
</dbReference>
<evidence type="ECO:0000256" key="5">
    <source>
        <dbReference type="HAMAP-Rule" id="MF_02126"/>
    </source>
</evidence>
<dbReference type="CDD" id="cd02440">
    <property type="entry name" value="AdoMet_MTases"/>
    <property type="match status" value="1"/>
</dbReference>